<feature type="compositionally biased region" description="Polar residues" evidence="1">
    <location>
        <begin position="462"/>
        <end position="480"/>
    </location>
</feature>
<reference evidence="4 5" key="1">
    <citation type="journal article" date="2018" name="Biotechnol. Biofuels">
        <title>Integrative visual omics of the white-rot fungus Polyporus brumalis exposes the biotechnological potential of its oxidative enzymes for delignifying raw plant biomass.</title>
        <authorList>
            <person name="Miyauchi S."/>
            <person name="Rancon A."/>
            <person name="Drula E."/>
            <person name="Hage H."/>
            <person name="Chaduli D."/>
            <person name="Favel A."/>
            <person name="Grisel S."/>
            <person name="Henrissat B."/>
            <person name="Herpoel-Gimbert I."/>
            <person name="Ruiz-Duenas F.J."/>
            <person name="Chevret D."/>
            <person name="Hainaut M."/>
            <person name="Lin J."/>
            <person name="Wang M."/>
            <person name="Pangilinan J."/>
            <person name="Lipzen A."/>
            <person name="Lesage-Meessen L."/>
            <person name="Navarro D."/>
            <person name="Riley R."/>
            <person name="Grigoriev I.V."/>
            <person name="Zhou S."/>
            <person name="Raouche S."/>
            <person name="Rosso M.N."/>
        </authorList>
    </citation>
    <scope>NUCLEOTIDE SEQUENCE [LARGE SCALE GENOMIC DNA]</scope>
    <source>
        <strain evidence="4 5">BRFM 1820</strain>
    </source>
</reference>
<feature type="chain" id="PRO_5016589433" evidence="3">
    <location>
        <begin position="27"/>
        <end position="512"/>
    </location>
</feature>
<accession>A0A371D2I6</accession>
<dbReference type="Gene3D" id="2.60.120.260">
    <property type="entry name" value="Galactose-binding domain-like"/>
    <property type="match status" value="1"/>
</dbReference>
<feature type="signal peptide" evidence="3">
    <location>
        <begin position="1"/>
        <end position="26"/>
    </location>
</feature>
<dbReference type="OrthoDB" id="3245657at2759"/>
<sequence>MAHACRRSWTRVCLVFVLFRADWALAATNRTIDDADPQVTYFPDNQWSQGSTCSGCLVKLDPSQTFDRTWHDTSHHTTDSSPRFLQVQFTGTAVYVVNVLANAVSGTPTTSSLQFILDGAEDGTFLHTPSDSPDPMFNVVVYARDGLDNTEHTLKMQAADTPDSVILFDCILYTVPDQSGSTDPAPITTITTTSLDHITTTITSITTSAMIFVTSSSLETPTSWPPPSSPTSSLSSTSSISSTTSLFTSPPLIFSSPSPLSSTGVTSSVVSPTASVSSSSVRSSTTPVGLIVGATIGGIGVLAFIAILILVLRKRTANRTPPLSVLETEKGENGVSDPGTAEDGTNLEQNLNEIPESGSSVLLIGNPEYPPTSSSAMLPRLASWSSSTERSSYSYPPSSPMRVPSISDFYSAPTEVREAAIASSQFLPASRPRSEEKSPHSPWTSDGRAPPPVPPIPHELNVSPTTPTATSNSWDRTASTGNSSVYAQLAALQEEVEKLRLQQEAPPRYDQA</sequence>
<evidence type="ECO:0000313" key="5">
    <source>
        <dbReference type="Proteomes" id="UP000256964"/>
    </source>
</evidence>
<dbReference type="AlphaFoldDB" id="A0A371D2I6"/>
<proteinExistence type="predicted"/>
<keyword evidence="3" id="KW-0732">Signal</keyword>
<feature type="region of interest" description="Disordered" evidence="1">
    <location>
        <begin position="424"/>
        <end position="480"/>
    </location>
</feature>
<keyword evidence="5" id="KW-1185">Reference proteome</keyword>
<dbReference type="STRING" id="139420.A0A371D2I6"/>
<evidence type="ECO:0000256" key="1">
    <source>
        <dbReference type="SAM" id="MobiDB-lite"/>
    </source>
</evidence>
<gene>
    <name evidence="4" type="ORF">OH76DRAFT_816354</name>
</gene>
<keyword evidence="2" id="KW-0472">Membrane</keyword>
<dbReference type="EMBL" id="KZ857424">
    <property type="protein sequence ID" value="RDX46757.1"/>
    <property type="molecule type" value="Genomic_DNA"/>
</dbReference>
<feature type="transmembrane region" description="Helical" evidence="2">
    <location>
        <begin position="288"/>
        <end position="312"/>
    </location>
</feature>
<organism evidence="4 5">
    <name type="scientific">Lentinus brumalis</name>
    <dbReference type="NCBI Taxonomy" id="2498619"/>
    <lineage>
        <taxon>Eukaryota</taxon>
        <taxon>Fungi</taxon>
        <taxon>Dikarya</taxon>
        <taxon>Basidiomycota</taxon>
        <taxon>Agaricomycotina</taxon>
        <taxon>Agaricomycetes</taxon>
        <taxon>Polyporales</taxon>
        <taxon>Polyporaceae</taxon>
        <taxon>Lentinus</taxon>
    </lineage>
</organism>
<keyword evidence="2" id="KW-1133">Transmembrane helix</keyword>
<dbReference type="Proteomes" id="UP000256964">
    <property type="component" value="Unassembled WGS sequence"/>
</dbReference>
<feature type="region of interest" description="Disordered" evidence="1">
    <location>
        <begin position="264"/>
        <end position="283"/>
    </location>
</feature>
<keyword evidence="2" id="KW-0812">Transmembrane</keyword>
<evidence type="ECO:0000256" key="2">
    <source>
        <dbReference type="SAM" id="Phobius"/>
    </source>
</evidence>
<evidence type="ECO:0000256" key="3">
    <source>
        <dbReference type="SAM" id="SignalP"/>
    </source>
</evidence>
<protein>
    <submittedName>
        <fullName evidence="4">Uncharacterized protein</fullName>
    </submittedName>
</protein>
<name>A0A371D2I6_9APHY</name>
<evidence type="ECO:0000313" key="4">
    <source>
        <dbReference type="EMBL" id="RDX46757.1"/>
    </source>
</evidence>